<reference evidence="2 3" key="1">
    <citation type="submission" date="2024-04" db="EMBL/GenBank/DDBJ databases">
        <title>Draft genome sequence of Sessilibacter corallicola NBRC 116591.</title>
        <authorList>
            <person name="Miyakawa T."/>
            <person name="Kusuya Y."/>
            <person name="Miura T."/>
        </authorList>
    </citation>
    <scope>NUCLEOTIDE SEQUENCE [LARGE SCALE GENOMIC DNA]</scope>
    <source>
        <strain evidence="2 3">KU-00831-HH</strain>
    </source>
</reference>
<protein>
    <submittedName>
        <fullName evidence="2">Type IV pilus/biofilm regulator FimL</fullName>
    </submittedName>
</protein>
<keyword evidence="3" id="KW-1185">Reference proteome</keyword>
<accession>A0ABQ0ADJ1</accession>
<name>A0ABQ0ADJ1_9GAMM</name>
<sequence length="567" mass="63098">MDNELPTNAISSLNLVRDELLATVEKSAKQLEEFFENTADETSLQGCVDGLQQISGTLELIQLRGPHQLAFMLLSVTKELTPGHQKLDDDELQSLTTAFFILPRYIEFLENTRQDHPELLLPYINDLKGILNQSQLPPSHFFSIKRISKEPFSCDWINPRQIAESEYLPLVLRLRHMYQVALLAILQNKAQKPPLIMMAKCIERLASIYSSKPITNFWIAVFLALNSSVNSSLPLTQHKKRVLMEIEKQIKSLIKLDIAGVKTNIPIALTKELVYWVAVGANHGDKLSSVEQFLSKFGCSRLPYSDEDLSKEFDSLKGPNAQTIGSVIAVFEEEISTAKSILEVSSQAQSTAEFGALYELLNKLAEILAVVGLGQPSIELKQQAKVIAAMSEDTTGLDKFALSEVADALLQIENFVIQYKNTAGYGIGNGDQTIAENQFAEAEQIVLQEAETGLTLVKRALSSYAESNFDHGHIRNVSKTLETIRGGMTLLHRDRCARVLELCNHFVETELLSDEHPTVLLQLLEIFADCIISLEYYISALQSDKSTDDSILQIAEESLQSLGLSGQ</sequence>
<evidence type="ECO:0000313" key="3">
    <source>
        <dbReference type="Proteomes" id="UP001465153"/>
    </source>
</evidence>
<dbReference type="EMBL" id="BAABWN010000014">
    <property type="protein sequence ID" value="GAA6169719.1"/>
    <property type="molecule type" value="Genomic_DNA"/>
</dbReference>
<dbReference type="Proteomes" id="UP001465153">
    <property type="component" value="Unassembled WGS sequence"/>
</dbReference>
<dbReference type="InterPro" id="IPR036641">
    <property type="entry name" value="HPT_dom_sf"/>
</dbReference>
<evidence type="ECO:0000313" key="2">
    <source>
        <dbReference type="EMBL" id="GAA6169719.1"/>
    </source>
</evidence>
<organism evidence="2 3">
    <name type="scientific">Sessilibacter corallicola</name>
    <dbReference type="NCBI Taxonomy" id="2904075"/>
    <lineage>
        <taxon>Bacteria</taxon>
        <taxon>Pseudomonadati</taxon>
        <taxon>Pseudomonadota</taxon>
        <taxon>Gammaproteobacteria</taxon>
        <taxon>Cellvibrionales</taxon>
        <taxon>Cellvibrionaceae</taxon>
        <taxon>Sessilibacter</taxon>
    </lineage>
</organism>
<gene>
    <name evidence="2" type="primary">fimL</name>
    <name evidence="2" type="ORF">NBRC116591_35300</name>
</gene>
<evidence type="ECO:0000259" key="1">
    <source>
        <dbReference type="Pfam" id="PF26379"/>
    </source>
</evidence>
<dbReference type="InterPro" id="IPR058661">
    <property type="entry name" value="FimL_2nd"/>
</dbReference>
<comment type="caution">
    <text evidence="2">The sequence shown here is derived from an EMBL/GenBank/DDBJ whole genome shotgun (WGS) entry which is preliminary data.</text>
</comment>
<proteinExistence type="predicted"/>
<feature type="domain" description="Scaffold protein FimL second" evidence="1">
    <location>
        <begin position="166"/>
        <end position="307"/>
    </location>
</feature>
<dbReference type="SUPFAM" id="SSF47226">
    <property type="entry name" value="Histidine-containing phosphotransfer domain, HPT domain"/>
    <property type="match status" value="2"/>
</dbReference>
<dbReference type="RefSeq" id="WP_353304186.1">
    <property type="nucleotide sequence ID" value="NZ_BAABWN010000014.1"/>
</dbReference>
<dbReference type="Pfam" id="PF26379">
    <property type="entry name" value="FimL_2nd"/>
    <property type="match status" value="1"/>
</dbReference>